<feature type="compositionally biased region" description="Polar residues" evidence="1">
    <location>
        <begin position="70"/>
        <end position="85"/>
    </location>
</feature>
<dbReference type="EMBL" id="JBBWWQ010000001">
    <property type="protein sequence ID" value="KAK8956750.1"/>
    <property type="molecule type" value="Genomic_DNA"/>
</dbReference>
<evidence type="ECO:0000313" key="3">
    <source>
        <dbReference type="Proteomes" id="UP001418222"/>
    </source>
</evidence>
<dbReference type="Proteomes" id="UP001418222">
    <property type="component" value="Unassembled WGS sequence"/>
</dbReference>
<reference evidence="2 3" key="1">
    <citation type="journal article" date="2022" name="Nat. Plants">
        <title>Genomes of leafy and leafless Platanthera orchids illuminate the evolution of mycoheterotrophy.</title>
        <authorList>
            <person name="Li M.H."/>
            <person name="Liu K.W."/>
            <person name="Li Z."/>
            <person name="Lu H.C."/>
            <person name="Ye Q.L."/>
            <person name="Zhang D."/>
            <person name="Wang J.Y."/>
            <person name="Li Y.F."/>
            <person name="Zhong Z.M."/>
            <person name="Liu X."/>
            <person name="Yu X."/>
            <person name="Liu D.K."/>
            <person name="Tu X.D."/>
            <person name="Liu B."/>
            <person name="Hao Y."/>
            <person name="Liao X.Y."/>
            <person name="Jiang Y.T."/>
            <person name="Sun W.H."/>
            <person name="Chen J."/>
            <person name="Chen Y.Q."/>
            <person name="Ai Y."/>
            <person name="Zhai J.W."/>
            <person name="Wu S.S."/>
            <person name="Zhou Z."/>
            <person name="Hsiao Y.Y."/>
            <person name="Wu W.L."/>
            <person name="Chen Y.Y."/>
            <person name="Lin Y.F."/>
            <person name="Hsu J.L."/>
            <person name="Li C.Y."/>
            <person name="Wang Z.W."/>
            <person name="Zhao X."/>
            <person name="Zhong W.Y."/>
            <person name="Ma X.K."/>
            <person name="Ma L."/>
            <person name="Huang J."/>
            <person name="Chen G.Z."/>
            <person name="Huang M.Z."/>
            <person name="Huang L."/>
            <person name="Peng D.H."/>
            <person name="Luo Y.B."/>
            <person name="Zou S.Q."/>
            <person name="Chen S.P."/>
            <person name="Lan S."/>
            <person name="Tsai W.C."/>
            <person name="Van de Peer Y."/>
            <person name="Liu Z.J."/>
        </authorList>
    </citation>
    <scope>NUCLEOTIDE SEQUENCE [LARGE SCALE GENOMIC DNA]</scope>
    <source>
        <strain evidence="2">Lor287</strain>
    </source>
</reference>
<comment type="caution">
    <text evidence="2">The sequence shown here is derived from an EMBL/GenBank/DDBJ whole genome shotgun (WGS) entry which is preliminary data.</text>
</comment>
<protein>
    <submittedName>
        <fullName evidence="2">Uncharacterized protein</fullName>
    </submittedName>
</protein>
<evidence type="ECO:0000256" key="1">
    <source>
        <dbReference type="SAM" id="MobiDB-lite"/>
    </source>
</evidence>
<name>A0AAP0C0Y2_9ASPA</name>
<dbReference type="AlphaFoldDB" id="A0AAP0C0Y2"/>
<evidence type="ECO:0000313" key="2">
    <source>
        <dbReference type="EMBL" id="KAK8956750.1"/>
    </source>
</evidence>
<organism evidence="2 3">
    <name type="scientific">Platanthera zijinensis</name>
    <dbReference type="NCBI Taxonomy" id="2320716"/>
    <lineage>
        <taxon>Eukaryota</taxon>
        <taxon>Viridiplantae</taxon>
        <taxon>Streptophyta</taxon>
        <taxon>Embryophyta</taxon>
        <taxon>Tracheophyta</taxon>
        <taxon>Spermatophyta</taxon>
        <taxon>Magnoliopsida</taxon>
        <taxon>Liliopsida</taxon>
        <taxon>Asparagales</taxon>
        <taxon>Orchidaceae</taxon>
        <taxon>Orchidoideae</taxon>
        <taxon>Orchideae</taxon>
        <taxon>Orchidinae</taxon>
        <taxon>Platanthera</taxon>
    </lineage>
</organism>
<proteinExistence type="predicted"/>
<feature type="compositionally biased region" description="Basic and acidic residues" evidence="1">
    <location>
        <begin position="91"/>
        <end position="106"/>
    </location>
</feature>
<accession>A0AAP0C0Y2</accession>
<sequence length="150" mass="16175">MTTKPPVTTGEAPSRPTALTHAIGAKPHHRRKHYQGHCTPASLRRHVRTAEEKFCQGHCTTAGLRRHARTTSSPPRLANNLSSKTGGYHLQSREMRRGFHVGERNKARLAPTPSMPPHGVAPPATTGGGDLPSTRARATRTPSRGGSSFP</sequence>
<feature type="compositionally biased region" description="Low complexity" evidence="1">
    <location>
        <begin position="132"/>
        <end position="150"/>
    </location>
</feature>
<gene>
    <name evidence="2" type="ORF">KSP39_PZI000496</name>
</gene>
<keyword evidence="3" id="KW-1185">Reference proteome</keyword>
<feature type="region of interest" description="Disordered" evidence="1">
    <location>
        <begin position="63"/>
        <end position="150"/>
    </location>
</feature>